<evidence type="ECO:0000313" key="2">
    <source>
        <dbReference type="Proteomes" id="UP000234752"/>
    </source>
</evidence>
<sequence>MMDMSTINSLAPVQDRASGSDRFRSSAQVLPLPEGLYLASVKPSGQPLRVVNGVGFPAVQISSIPQPGTLAPSFLTKGELAPVVWLSGMDEAVITVPAGSAPLLITNYLYGPELQKCPDLEIKRLNRITTAPAVGLSVHIHIQQQGERHFNAGEWAASDEPFWIEALRVEVTPAVGQLLQYHVPGASSSDGHWTPAPGRLGNPGGAPLAGIAFRLLPPLANSHRVVYGARFLRHGEITGTDGEPCRSPQAQDPMIAVRVAIVPR</sequence>
<geneLocation type="plasmid" evidence="1 2">
    <name>unnamed3</name>
</geneLocation>
<gene>
    <name evidence="1" type="ORF">C0V82_26395</name>
</gene>
<dbReference type="Proteomes" id="UP000234752">
    <property type="component" value="Plasmid unnamed3"/>
</dbReference>
<keyword evidence="2" id="KW-1185">Reference proteome</keyword>
<accession>A0A2K9NLK1</accession>
<proteinExistence type="predicted"/>
<name>A0A2K9NLK1_9PROT</name>
<dbReference type="AlphaFoldDB" id="A0A2K9NLK1"/>
<organism evidence="1 2">
    <name type="scientific">Niveispirillum cyanobacteriorum</name>
    <dbReference type="NCBI Taxonomy" id="1612173"/>
    <lineage>
        <taxon>Bacteria</taxon>
        <taxon>Pseudomonadati</taxon>
        <taxon>Pseudomonadota</taxon>
        <taxon>Alphaproteobacteria</taxon>
        <taxon>Rhodospirillales</taxon>
        <taxon>Azospirillaceae</taxon>
        <taxon>Niveispirillum</taxon>
    </lineage>
</organism>
<protein>
    <submittedName>
        <fullName evidence="1">Uncharacterized protein</fullName>
    </submittedName>
</protein>
<evidence type="ECO:0000313" key="1">
    <source>
        <dbReference type="EMBL" id="AUN33942.1"/>
    </source>
</evidence>
<dbReference type="EMBL" id="CP025615">
    <property type="protein sequence ID" value="AUN33942.1"/>
    <property type="molecule type" value="Genomic_DNA"/>
</dbReference>
<dbReference type="KEGG" id="ncb:C0V82_26395"/>
<keyword evidence="1" id="KW-0614">Plasmid</keyword>
<reference evidence="1 2" key="1">
    <citation type="submission" date="2017-12" db="EMBL/GenBank/DDBJ databases">
        <title>Genomes of bacteria within cyanobacterial aggregates.</title>
        <authorList>
            <person name="Cai H."/>
        </authorList>
    </citation>
    <scope>NUCLEOTIDE SEQUENCE [LARGE SCALE GENOMIC DNA]</scope>
    <source>
        <strain evidence="1 2">TH16</strain>
        <plasmid evidence="1 2">unnamed3</plasmid>
    </source>
</reference>